<accession>A0A9R1UIT3</accession>
<proteinExistence type="predicted"/>
<feature type="compositionally biased region" description="Basic and acidic residues" evidence="1">
    <location>
        <begin position="116"/>
        <end position="162"/>
    </location>
</feature>
<dbReference type="Proteomes" id="UP000235145">
    <property type="component" value="Unassembled WGS sequence"/>
</dbReference>
<feature type="region of interest" description="Disordered" evidence="1">
    <location>
        <begin position="35"/>
        <end position="162"/>
    </location>
</feature>
<dbReference type="EMBL" id="NBSK02000009">
    <property type="protein sequence ID" value="KAJ0187673.1"/>
    <property type="molecule type" value="Genomic_DNA"/>
</dbReference>
<dbReference type="AlphaFoldDB" id="A0A9R1UIT3"/>
<name>A0A9R1UIT3_LACSA</name>
<sequence length="173" mass="19606">MEKNIKLLFLVRGRDCIDTTDNFFLSREAKLKEYSGELEKGKQAEEGGIIEPKIEKNEHDVKEAEAESLKKKSKKLIIRLKKSGGGEGSKQTQTKEGKDKESGEGKQAEEGGPIVIEKEKQPEHVREEAHDSAKTEDDKEGDYRSKEKRQVEDVEQAKSEKEKGELGILIFIY</sequence>
<feature type="compositionally biased region" description="Basic residues" evidence="1">
    <location>
        <begin position="71"/>
        <end position="82"/>
    </location>
</feature>
<gene>
    <name evidence="2" type="ORF">LSAT_V11C900505980</name>
</gene>
<keyword evidence="3" id="KW-1185">Reference proteome</keyword>
<evidence type="ECO:0000256" key="1">
    <source>
        <dbReference type="SAM" id="MobiDB-lite"/>
    </source>
</evidence>
<feature type="compositionally biased region" description="Basic and acidic residues" evidence="1">
    <location>
        <begin position="93"/>
        <end position="109"/>
    </location>
</feature>
<evidence type="ECO:0000313" key="3">
    <source>
        <dbReference type="Proteomes" id="UP000235145"/>
    </source>
</evidence>
<protein>
    <submittedName>
        <fullName evidence="2">Uncharacterized protein</fullName>
    </submittedName>
</protein>
<organism evidence="2 3">
    <name type="scientific">Lactuca sativa</name>
    <name type="common">Garden lettuce</name>
    <dbReference type="NCBI Taxonomy" id="4236"/>
    <lineage>
        <taxon>Eukaryota</taxon>
        <taxon>Viridiplantae</taxon>
        <taxon>Streptophyta</taxon>
        <taxon>Embryophyta</taxon>
        <taxon>Tracheophyta</taxon>
        <taxon>Spermatophyta</taxon>
        <taxon>Magnoliopsida</taxon>
        <taxon>eudicotyledons</taxon>
        <taxon>Gunneridae</taxon>
        <taxon>Pentapetalae</taxon>
        <taxon>asterids</taxon>
        <taxon>campanulids</taxon>
        <taxon>Asterales</taxon>
        <taxon>Asteraceae</taxon>
        <taxon>Cichorioideae</taxon>
        <taxon>Cichorieae</taxon>
        <taxon>Lactucinae</taxon>
        <taxon>Lactuca</taxon>
    </lineage>
</organism>
<feature type="compositionally biased region" description="Basic and acidic residues" evidence="1">
    <location>
        <begin position="35"/>
        <end position="45"/>
    </location>
</feature>
<comment type="caution">
    <text evidence="2">The sequence shown here is derived from an EMBL/GenBank/DDBJ whole genome shotgun (WGS) entry which is preliminary data.</text>
</comment>
<reference evidence="2 3" key="1">
    <citation type="journal article" date="2017" name="Nat. Commun.">
        <title>Genome assembly with in vitro proximity ligation data and whole-genome triplication in lettuce.</title>
        <authorList>
            <person name="Reyes-Chin-Wo S."/>
            <person name="Wang Z."/>
            <person name="Yang X."/>
            <person name="Kozik A."/>
            <person name="Arikit S."/>
            <person name="Song C."/>
            <person name="Xia L."/>
            <person name="Froenicke L."/>
            <person name="Lavelle D.O."/>
            <person name="Truco M.J."/>
            <person name="Xia R."/>
            <person name="Zhu S."/>
            <person name="Xu C."/>
            <person name="Xu H."/>
            <person name="Xu X."/>
            <person name="Cox K."/>
            <person name="Korf I."/>
            <person name="Meyers B.C."/>
            <person name="Michelmore R.W."/>
        </authorList>
    </citation>
    <scope>NUCLEOTIDE SEQUENCE [LARGE SCALE GENOMIC DNA]</scope>
    <source>
        <strain evidence="3">cv. Salinas</strain>
        <tissue evidence="2">Seedlings</tissue>
    </source>
</reference>
<evidence type="ECO:0000313" key="2">
    <source>
        <dbReference type="EMBL" id="KAJ0187673.1"/>
    </source>
</evidence>
<feature type="compositionally biased region" description="Basic and acidic residues" evidence="1">
    <location>
        <begin position="52"/>
        <end position="70"/>
    </location>
</feature>